<evidence type="ECO:0000313" key="6">
    <source>
        <dbReference type="Proteomes" id="UP000800200"/>
    </source>
</evidence>
<keyword evidence="2" id="KW-0285">Flavoprotein</keyword>
<dbReference type="PANTHER" id="PTHR11552">
    <property type="entry name" value="GLUCOSE-METHANOL-CHOLINE GMC OXIDOREDUCTASE"/>
    <property type="match status" value="1"/>
</dbReference>
<dbReference type="EMBL" id="ML994626">
    <property type="protein sequence ID" value="KAF2187653.1"/>
    <property type="molecule type" value="Genomic_DNA"/>
</dbReference>
<dbReference type="InterPro" id="IPR036188">
    <property type="entry name" value="FAD/NAD-bd_sf"/>
</dbReference>
<dbReference type="OrthoDB" id="269227at2759"/>
<dbReference type="InterPro" id="IPR012132">
    <property type="entry name" value="GMC_OxRdtase"/>
</dbReference>
<keyword evidence="2" id="KW-0274">FAD</keyword>
<evidence type="ECO:0000256" key="1">
    <source>
        <dbReference type="ARBA" id="ARBA00010790"/>
    </source>
</evidence>
<evidence type="ECO:0000256" key="3">
    <source>
        <dbReference type="SAM" id="SignalP"/>
    </source>
</evidence>
<feature type="signal peptide" evidence="3">
    <location>
        <begin position="1"/>
        <end position="19"/>
    </location>
</feature>
<organism evidence="5 6">
    <name type="scientific">Zopfia rhizophila CBS 207.26</name>
    <dbReference type="NCBI Taxonomy" id="1314779"/>
    <lineage>
        <taxon>Eukaryota</taxon>
        <taxon>Fungi</taxon>
        <taxon>Dikarya</taxon>
        <taxon>Ascomycota</taxon>
        <taxon>Pezizomycotina</taxon>
        <taxon>Dothideomycetes</taxon>
        <taxon>Dothideomycetes incertae sedis</taxon>
        <taxon>Zopfiaceae</taxon>
        <taxon>Zopfia</taxon>
    </lineage>
</organism>
<dbReference type="InterPro" id="IPR000172">
    <property type="entry name" value="GMC_OxRdtase_N"/>
</dbReference>
<dbReference type="PIRSF" id="PIRSF000137">
    <property type="entry name" value="Alcohol_oxidase"/>
    <property type="match status" value="1"/>
</dbReference>
<proteinExistence type="inferred from homology"/>
<feature type="binding site" evidence="2">
    <location>
        <position position="260"/>
    </location>
    <ligand>
        <name>FAD</name>
        <dbReference type="ChEBI" id="CHEBI:57692"/>
    </ligand>
</feature>
<keyword evidence="3" id="KW-0732">Signal</keyword>
<dbReference type="GO" id="GO:0050660">
    <property type="term" value="F:flavin adenine dinucleotide binding"/>
    <property type="evidence" value="ECO:0007669"/>
    <property type="project" value="InterPro"/>
</dbReference>
<evidence type="ECO:0000256" key="2">
    <source>
        <dbReference type="PIRSR" id="PIRSR000137-2"/>
    </source>
</evidence>
<evidence type="ECO:0000259" key="4">
    <source>
        <dbReference type="PROSITE" id="PS00624"/>
    </source>
</evidence>
<feature type="chain" id="PRO_5025564395" evidence="3">
    <location>
        <begin position="20"/>
        <end position="612"/>
    </location>
</feature>
<keyword evidence="6" id="KW-1185">Reference proteome</keyword>
<evidence type="ECO:0000313" key="5">
    <source>
        <dbReference type="EMBL" id="KAF2187653.1"/>
    </source>
</evidence>
<comment type="cofactor">
    <cofactor evidence="2">
        <name>FAD</name>
        <dbReference type="ChEBI" id="CHEBI:57692"/>
    </cofactor>
</comment>
<dbReference type="Gene3D" id="3.30.560.10">
    <property type="entry name" value="Glucose Oxidase, domain 3"/>
    <property type="match status" value="1"/>
</dbReference>
<protein>
    <submittedName>
        <fullName evidence="5">GMC oxidoreductase</fullName>
    </submittedName>
</protein>
<dbReference type="GO" id="GO:0044550">
    <property type="term" value="P:secondary metabolite biosynthetic process"/>
    <property type="evidence" value="ECO:0007669"/>
    <property type="project" value="TreeGrafter"/>
</dbReference>
<dbReference type="Gene3D" id="3.50.50.60">
    <property type="entry name" value="FAD/NAD(P)-binding domain"/>
    <property type="match status" value="1"/>
</dbReference>
<dbReference type="PROSITE" id="PS00624">
    <property type="entry name" value="GMC_OXRED_2"/>
    <property type="match status" value="1"/>
</dbReference>
<dbReference type="InterPro" id="IPR007867">
    <property type="entry name" value="GMC_OxRtase_C"/>
</dbReference>
<dbReference type="Proteomes" id="UP000800200">
    <property type="component" value="Unassembled WGS sequence"/>
</dbReference>
<name>A0A6A6E951_9PEZI</name>
<reference evidence="5" key="1">
    <citation type="journal article" date="2020" name="Stud. Mycol.">
        <title>101 Dothideomycetes genomes: a test case for predicting lifestyles and emergence of pathogens.</title>
        <authorList>
            <person name="Haridas S."/>
            <person name="Albert R."/>
            <person name="Binder M."/>
            <person name="Bloem J."/>
            <person name="Labutti K."/>
            <person name="Salamov A."/>
            <person name="Andreopoulos B."/>
            <person name="Baker S."/>
            <person name="Barry K."/>
            <person name="Bills G."/>
            <person name="Bluhm B."/>
            <person name="Cannon C."/>
            <person name="Castanera R."/>
            <person name="Culley D."/>
            <person name="Daum C."/>
            <person name="Ezra D."/>
            <person name="Gonzalez J."/>
            <person name="Henrissat B."/>
            <person name="Kuo A."/>
            <person name="Liang C."/>
            <person name="Lipzen A."/>
            <person name="Lutzoni F."/>
            <person name="Magnuson J."/>
            <person name="Mondo S."/>
            <person name="Nolan M."/>
            <person name="Ohm R."/>
            <person name="Pangilinan J."/>
            <person name="Park H.-J."/>
            <person name="Ramirez L."/>
            <person name="Alfaro M."/>
            <person name="Sun H."/>
            <person name="Tritt A."/>
            <person name="Yoshinaga Y."/>
            <person name="Zwiers L.-H."/>
            <person name="Turgeon B."/>
            <person name="Goodwin S."/>
            <person name="Spatafora J."/>
            <person name="Crous P."/>
            <person name="Grigoriev I."/>
        </authorList>
    </citation>
    <scope>NUCLEOTIDE SEQUENCE</scope>
    <source>
        <strain evidence="5">CBS 207.26</strain>
    </source>
</reference>
<dbReference type="Pfam" id="PF05199">
    <property type="entry name" value="GMC_oxred_C"/>
    <property type="match status" value="1"/>
</dbReference>
<sequence length="612" mass="66326">MRAFRCFFLAVQLCSIANARHASRDEHVQSKTYDYIVVGGGITGLVVANRLTEDGRSTVLVIERGYFDDSPRAIVPYWANFLDTSVMMNPRSAPVANLNNATFSVPVAAVVGGGSVVNGMAYMRGSKADYDAWEELGNPGWGWNGLLPYFRKSTTFIPPSPEAAEQWNMTWDSSVYDHGPLRITIPDFHYPDLAILREGWKHEDGVTVGRDIGAGAGPGLYWALETIDARDNTRATARKEYYDPVNSTRPNLHLLTGQTVDEILFQDLCATGVRMISRKDNRTSEVYARKEVILAAGAVQTPQLLQVSGIGPKDVLNAAGIKVKKDMPAVGANYQDHATIHTSYNLSHQSFPNPDTIATNETYNATVWEEYWANGTGPIAAGSGSTAVLFSLSQLVPFAGPIAEKLLAQKPDHYLPSVYSFPPLLRGFEAQRKILAKQYSSNGSTVASGAVVGNGFASTPFLKPASRGTITVNPTNPRGLPIVQYNTLMNPVDGDIILAMVKRTRTFWAKPELAVVGPVEVTPGVQYQTDDEIMFALTTKGFLVPGLAHPSCTCAMMPEALGGCVGPDLRVYGFENLSIVDASILPMIPGAPLQATMYAVAEKAADLIQMRA</sequence>
<dbReference type="GO" id="GO:0016614">
    <property type="term" value="F:oxidoreductase activity, acting on CH-OH group of donors"/>
    <property type="evidence" value="ECO:0007669"/>
    <property type="project" value="InterPro"/>
</dbReference>
<feature type="domain" description="Glucose-methanol-choline oxidoreductase N-terminal" evidence="4">
    <location>
        <begin position="297"/>
        <end position="311"/>
    </location>
</feature>
<dbReference type="PANTHER" id="PTHR11552:SF115">
    <property type="entry name" value="DEHYDROGENASE XPTC-RELATED"/>
    <property type="match status" value="1"/>
</dbReference>
<comment type="similarity">
    <text evidence="1">Belongs to the GMC oxidoreductase family.</text>
</comment>
<gene>
    <name evidence="5" type="ORF">K469DRAFT_685544</name>
</gene>
<dbReference type="SUPFAM" id="SSF54373">
    <property type="entry name" value="FAD-linked reductases, C-terminal domain"/>
    <property type="match status" value="1"/>
</dbReference>
<feature type="binding site" evidence="2">
    <location>
        <position position="110"/>
    </location>
    <ligand>
        <name>FAD</name>
        <dbReference type="ChEBI" id="CHEBI:57692"/>
    </ligand>
</feature>
<dbReference type="SUPFAM" id="SSF51905">
    <property type="entry name" value="FAD/NAD(P)-binding domain"/>
    <property type="match status" value="1"/>
</dbReference>
<dbReference type="Pfam" id="PF00732">
    <property type="entry name" value="GMC_oxred_N"/>
    <property type="match status" value="1"/>
</dbReference>
<accession>A0A6A6E951</accession>
<dbReference type="AlphaFoldDB" id="A0A6A6E951"/>